<protein>
    <recommendedName>
        <fullName evidence="9">Zinc transporter ZIP6</fullName>
    </recommendedName>
    <alternativeName>
        <fullName evidence="11">Solute carrier family 39 member 6</fullName>
    </alternativeName>
    <alternativeName>
        <fullName evidence="10">Zrt- and Irt-like protein 6</fullName>
    </alternativeName>
</protein>
<evidence type="ECO:0000256" key="12">
    <source>
        <dbReference type="SAM" id="MobiDB-lite"/>
    </source>
</evidence>
<proteinExistence type="inferred from homology"/>
<comment type="caution">
    <text evidence="14">The sequence shown here is derived from an EMBL/GenBank/DDBJ whole genome shotgun (WGS) entry which is preliminary data.</text>
</comment>
<evidence type="ECO:0000256" key="1">
    <source>
        <dbReference type="ARBA" id="ARBA00004651"/>
    </source>
</evidence>
<evidence type="ECO:0000256" key="13">
    <source>
        <dbReference type="SAM" id="Phobius"/>
    </source>
</evidence>
<feature type="compositionally biased region" description="Basic and acidic residues" evidence="12">
    <location>
        <begin position="261"/>
        <end position="280"/>
    </location>
</feature>
<comment type="similarity">
    <text evidence="2">Belongs to the ZIP transporter (TC 2.A.5) family.</text>
</comment>
<comment type="subcellular location">
    <subcellularLocation>
        <location evidence="1">Cell membrane</location>
        <topology evidence="1">Multi-pass membrane protein</topology>
    </subcellularLocation>
</comment>
<keyword evidence="3" id="KW-1003">Cell membrane</keyword>
<organism evidence="14 15">
    <name type="scientific">Alosa alosa</name>
    <name type="common">allis shad</name>
    <dbReference type="NCBI Taxonomy" id="278164"/>
    <lineage>
        <taxon>Eukaryota</taxon>
        <taxon>Metazoa</taxon>
        <taxon>Chordata</taxon>
        <taxon>Craniata</taxon>
        <taxon>Vertebrata</taxon>
        <taxon>Euteleostomi</taxon>
        <taxon>Actinopterygii</taxon>
        <taxon>Neopterygii</taxon>
        <taxon>Teleostei</taxon>
        <taxon>Clupei</taxon>
        <taxon>Clupeiformes</taxon>
        <taxon>Clupeoidei</taxon>
        <taxon>Clupeidae</taxon>
        <taxon>Alosa</taxon>
    </lineage>
</organism>
<feature type="compositionally biased region" description="Basic residues" evidence="12">
    <location>
        <begin position="168"/>
        <end position="180"/>
    </location>
</feature>
<dbReference type="GO" id="GO:0071578">
    <property type="term" value="P:zinc ion import across plasma membrane"/>
    <property type="evidence" value="ECO:0007669"/>
    <property type="project" value="TreeGrafter"/>
</dbReference>
<dbReference type="InterPro" id="IPR003689">
    <property type="entry name" value="ZIP"/>
</dbReference>
<dbReference type="Pfam" id="PF02535">
    <property type="entry name" value="Zip"/>
    <property type="match status" value="1"/>
</dbReference>
<dbReference type="GO" id="GO:0005886">
    <property type="term" value="C:plasma membrane"/>
    <property type="evidence" value="ECO:0007669"/>
    <property type="project" value="UniProtKB-SubCell"/>
</dbReference>
<reference evidence="14" key="1">
    <citation type="submission" date="2020-10" db="EMBL/GenBank/DDBJ databases">
        <title>Chromosome-scale genome assembly of the Allis shad, Alosa alosa.</title>
        <authorList>
            <person name="Margot Z."/>
            <person name="Christophe K."/>
            <person name="Cabau C."/>
            <person name="Louis A."/>
            <person name="Berthelot C."/>
            <person name="Parey E."/>
            <person name="Roest Crollius H."/>
            <person name="Montfort J."/>
            <person name="Robinson-Rechavi M."/>
            <person name="Bucao C."/>
            <person name="Bouchez O."/>
            <person name="Gislard M."/>
            <person name="Lluch J."/>
            <person name="Milhes M."/>
            <person name="Lampietro C."/>
            <person name="Lopez Roques C."/>
            <person name="Donnadieu C."/>
            <person name="Braasch I."/>
            <person name="Desvignes T."/>
            <person name="Postlethwait J."/>
            <person name="Bobe J."/>
            <person name="Guiguen Y."/>
        </authorList>
    </citation>
    <scope>NUCLEOTIDE SEQUENCE</scope>
    <source>
        <strain evidence="14">M-15738</strain>
        <tissue evidence="14">Blood</tissue>
    </source>
</reference>
<feature type="transmembrane region" description="Helical" evidence="13">
    <location>
        <begin position="286"/>
        <end position="313"/>
    </location>
</feature>
<feature type="transmembrane region" description="Helical" evidence="13">
    <location>
        <begin position="598"/>
        <end position="619"/>
    </location>
</feature>
<dbReference type="GO" id="GO:0030003">
    <property type="term" value="P:intracellular monoatomic cation homeostasis"/>
    <property type="evidence" value="ECO:0007669"/>
    <property type="project" value="TreeGrafter"/>
</dbReference>
<dbReference type="Proteomes" id="UP000823561">
    <property type="component" value="Chromosome 19"/>
</dbReference>
<evidence type="ECO:0000256" key="6">
    <source>
        <dbReference type="ARBA" id="ARBA00023136"/>
    </source>
</evidence>
<feature type="region of interest" description="Disordered" evidence="12">
    <location>
        <begin position="1"/>
        <end position="22"/>
    </location>
</feature>
<feature type="transmembrane region" description="Helical" evidence="13">
    <location>
        <begin position="559"/>
        <end position="577"/>
    </location>
</feature>
<keyword evidence="15" id="KW-1185">Reference proteome</keyword>
<evidence type="ECO:0000256" key="11">
    <source>
        <dbReference type="ARBA" id="ARBA00042779"/>
    </source>
</evidence>
<evidence type="ECO:0000256" key="9">
    <source>
        <dbReference type="ARBA" id="ARBA00039393"/>
    </source>
</evidence>
<feature type="compositionally biased region" description="Basic residues" evidence="12">
    <location>
        <begin position="132"/>
        <end position="142"/>
    </location>
</feature>
<sequence length="629" mass="68591">MTSPDRAAAGWGSRSPRCRQRESERLTEKRKRYLSMLGCRRPRPCGPLIGPLLLLWACAVRVGVAATSAGCGGEAVAVATDGRAARLAQERHLWVLFEKYGDGNGSLTLQGLQLMLRHVGLGRLRTSSGAHTHTHTHGHVHTHAHDKGQPNTPTPTHSHSHTDPPTHSHTHTHTHPVRSRRSAEYDLTQDHTPSAQNTPPTTQHDDHDQQPLGNSSQQCLSASSLLKDHGIGSGGISVSDFGFLCPALLSQIDSQSCLRHASHEDHPKSTKGASGHEDHPKNTNIAAAWLGGFLSICIISTLALVGVVLLPLINKTSFNFLLSFLVALAVGTLSGDAFLHLIPHAQGHHKHQHSANESWEEGSHGDGEDSLRSVWTGLTALGGVYFMFLIEHFLTLGKMYKDKKHKGQKKFDQSDDMLETEKLPTIEENDVKALDEAEPNGGSASVRGLCEEEEEMLSHTHTHTNSDLRDADQSLDCQDKCHSHFHDTEPRFTEGLSSGLSTSVAVFCHELPHELGDFAVLLKAGMTVKQAVLYNALSALMAFFGMATGILIGHYAEHVATWVFALTAGLFLYVALVDMVPEMLHNDASEQGFSHYGYFLLQNAGILLGFGIMLAIAILEPRIQLHFDL</sequence>
<dbReference type="GO" id="GO:0005385">
    <property type="term" value="F:zinc ion transmembrane transporter activity"/>
    <property type="evidence" value="ECO:0007669"/>
    <property type="project" value="TreeGrafter"/>
</dbReference>
<evidence type="ECO:0000313" key="14">
    <source>
        <dbReference type="EMBL" id="KAG5265248.1"/>
    </source>
</evidence>
<feature type="region of interest" description="Disordered" evidence="12">
    <location>
        <begin position="259"/>
        <end position="280"/>
    </location>
</feature>
<feature type="transmembrane region" description="Helical" evidence="13">
    <location>
        <begin position="320"/>
        <end position="342"/>
    </location>
</feature>
<keyword evidence="5 13" id="KW-1133">Transmembrane helix</keyword>
<evidence type="ECO:0000256" key="8">
    <source>
        <dbReference type="ARBA" id="ARBA00034634"/>
    </source>
</evidence>
<comment type="catalytic activity">
    <reaction evidence="8">
        <text>Zn(2+)(in) = Zn(2+)(out)</text>
        <dbReference type="Rhea" id="RHEA:29351"/>
        <dbReference type="ChEBI" id="CHEBI:29105"/>
    </reaction>
</comment>
<dbReference type="GO" id="GO:0140410">
    <property type="term" value="F:monoatomic cation:bicarbonate symporter activity"/>
    <property type="evidence" value="ECO:0007669"/>
    <property type="project" value="TreeGrafter"/>
</dbReference>
<feature type="compositionally biased region" description="Polar residues" evidence="12">
    <location>
        <begin position="190"/>
        <end position="202"/>
    </location>
</feature>
<evidence type="ECO:0000256" key="7">
    <source>
        <dbReference type="ARBA" id="ARBA00023180"/>
    </source>
</evidence>
<keyword evidence="6 13" id="KW-0472">Membrane</keyword>
<evidence type="ECO:0000256" key="3">
    <source>
        <dbReference type="ARBA" id="ARBA00022475"/>
    </source>
</evidence>
<name>A0AAV6FQX1_9TELE</name>
<feature type="region of interest" description="Disordered" evidence="12">
    <location>
        <begin position="127"/>
        <end position="221"/>
    </location>
</feature>
<keyword evidence="4 13" id="KW-0812">Transmembrane</keyword>
<evidence type="ECO:0000313" key="15">
    <source>
        <dbReference type="Proteomes" id="UP000823561"/>
    </source>
</evidence>
<evidence type="ECO:0000256" key="2">
    <source>
        <dbReference type="ARBA" id="ARBA00006939"/>
    </source>
</evidence>
<feature type="transmembrane region" description="Helical" evidence="13">
    <location>
        <begin position="532"/>
        <end position="553"/>
    </location>
</feature>
<evidence type="ECO:0000256" key="5">
    <source>
        <dbReference type="ARBA" id="ARBA00022989"/>
    </source>
</evidence>
<evidence type="ECO:0000256" key="4">
    <source>
        <dbReference type="ARBA" id="ARBA00022692"/>
    </source>
</evidence>
<dbReference type="PANTHER" id="PTHR12191:SF22">
    <property type="entry name" value="ZINC TRANSPORTER ZIP6"/>
    <property type="match status" value="1"/>
</dbReference>
<dbReference type="PANTHER" id="PTHR12191">
    <property type="entry name" value="SOLUTE CARRIER FAMILY 39"/>
    <property type="match status" value="1"/>
</dbReference>
<accession>A0AAV6FQX1</accession>
<feature type="transmembrane region" description="Helical" evidence="13">
    <location>
        <begin position="374"/>
        <end position="396"/>
    </location>
</feature>
<dbReference type="AlphaFoldDB" id="A0AAV6FQX1"/>
<keyword evidence="7" id="KW-0325">Glycoprotein</keyword>
<dbReference type="InterPro" id="IPR050799">
    <property type="entry name" value="ZIP_Transporter"/>
</dbReference>
<gene>
    <name evidence="14" type="ORF">AALO_G00240140</name>
</gene>
<evidence type="ECO:0000256" key="10">
    <source>
        <dbReference type="ARBA" id="ARBA00041704"/>
    </source>
</evidence>
<dbReference type="EMBL" id="JADWDJ010000019">
    <property type="protein sequence ID" value="KAG5265248.1"/>
    <property type="molecule type" value="Genomic_DNA"/>
</dbReference>